<dbReference type="GO" id="GO:0051539">
    <property type="term" value="F:4 iron, 4 sulfur cluster binding"/>
    <property type="evidence" value="ECO:0007669"/>
    <property type="project" value="TreeGrafter"/>
</dbReference>
<evidence type="ECO:0000259" key="1">
    <source>
        <dbReference type="Pfam" id="PF01521"/>
    </source>
</evidence>
<proteinExistence type="predicted"/>
<dbReference type="InterPro" id="IPR017870">
    <property type="entry name" value="FeS_cluster_insertion_CS"/>
</dbReference>
<dbReference type="InterPro" id="IPR035903">
    <property type="entry name" value="HesB-like_dom_sf"/>
</dbReference>
<name>A0A3B1E3X4_9ZZZZ</name>
<dbReference type="Pfam" id="PF01521">
    <property type="entry name" value="Fe-S_biosyn"/>
    <property type="match status" value="1"/>
</dbReference>
<dbReference type="EMBL" id="UOGJ01000119">
    <property type="protein sequence ID" value="VAX37087.1"/>
    <property type="molecule type" value="Genomic_DNA"/>
</dbReference>
<evidence type="ECO:0000313" key="2">
    <source>
        <dbReference type="EMBL" id="VAX37087.1"/>
    </source>
</evidence>
<dbReference type="AlphaFoldDB" id="A0A3B1E3X4"/>
<dbReference type="GO" id="GO:0051537">
    <property type="term" value="F:2 iron, 2 sulfur cluster binding"/>
    <property type="evidence" value="ECO:0007669"/>
    <property type="project" value="TreeGrafter"/>
</dbReference>
<protein>
    <recommendedName>
        <fullName evidence="1">Core domain-containing protein</fullName>
    </recommendedName>
</protein>
<dbReference type="InterPro" id="IPR016092">
    <property type="entry name" value="ATAP"/>
</dbReference>
<dbReference type="GO" id="GO:0005506">
    <property type="term" value="F:iron ion binding"/>
    <property type="evidence" value="ECO:0007669"/>
    <property type="project" value="TreeGrafter"/>
</dbReference>
<feature type="domain" description="Core" evidence="1">
    <location>
        <begin position="12"/>
        <end position="112"/>
    </location>
</feature>
<reference evidence="2" key="1">
    <citation type="submission" date="2018-06" db="EMBL/GenBank/DDBJ databases">
        <authorList>
            <person name="Zhirakovskaya E."/>
        </authorList>
    </citation>
    <scope>NUCLEOTIDE SEQUENCE</scope>
</reference>
<dbReference type="NCBIfam" id="TIGR00049">
    <property type="entry name" value="iron-sulfur cluster assembly accessory protein"/>
    <property type="match status" value="1"/>
</dbReference>
<gene>
    <name evidence="2" type="ORF">MNBD_UNCLBAC01-1602</name>
</gene>
<accession>A0A3B1E3X4</accession>
<dbReference type="GO" id="GO:0016226">
    <property type="term" value="P:iron-sulfur cluster assembly"/>
    <property type="evidence" value="ECO:0007669"/>
    <property type="project" value="InterPro"/>
</dbReference>
<dbReference type="PANTHER" id="PTHR43011:SF1">
    <property type="entry name" value="IRON-SULFUR CLUSTER ASSEMBLY 2 HOMOLOG, MITOCHONDRIAL"/>
    <property type="match status" value="1"/>
</dbReference>
<dbReference type="PANTHER" id="PTHR43011">
    <property type="entry name" value="IRON-SULFUR CLUSTER ASSEMBLY 2 HOMOLOG, MITOCHONDRIAL"/>
    <property type="match status" value="1"/>
</dbReference>
<dbReference type="Gene3D" id="2.60.300.12">
    <property type="entry name" value="HesB-like domain"/>
    <property type="match status" value="1"/>
</dbReference>
<sequence length="116" mass="12864">MTKDNIKDVPVIHLTDTAIEKVNSMKAKEGKVAHYLRVGVITGGCAGLSYDMRFQKEPYENDTIIEKNGLKILINQESIPFIKGLEIDYQDTLKQSGFQYKNPNAQSSCGCGSSFS</sequence>
<organism evidence="2">
    <name type="scientific">hydrothermal vent metagenome</name>
    <dbReference type="NCBI Taxonomy" id="652676"/>
    <lineage>
        <taxon>unclassified sequences</taxon>
        <taxon>metagenomes</taxon>
        <taxon>ecological metagenomes</taxon>
    </lineage>
</organism>
<dbReference type="SUPFAM" id="SSF89360">
    <property type="entry name" value="HesB-like domain"/>
    <property type="match status" value="1"/>
</dbReference>
<dbReference type="PROSITE" id="PS01152">
    <property type="entry name" value="HESB"/>
    <property type="match status" value="1"/>
</dbReference>
<dbReference type="InterPro" id="IPR000361">
    <property type="entry name" value="ATAP_core_dom"/>
</dbReference>